<accession>A0A149PD86</accession>
<dbReference type="STRING" id="1399968.CI15_28050"/>
<keyword evidence="2" id="KW-1185">Reference proteome</keyword>
<dbReference type="Gene3D" id="3.40.50.1220">
    <property type="entry name" value="TPP-binding domain"/>
    <property type="match status" value="1"/>
</dbReference>
<reference evidence="1 2" key="1">
    <citation type="journal article" date="2015" name="Int. J. Syst. Evol. Microbiol.">
        <title>Burkholderia monticola sp. nov., isolated from mountain soil.</title>
        <authorList>
            <person name="Baek I."/>
            <person name="Seo B."/>
            <person name="Lee I."/>
            <person name="Yi H."/>
            <person name="Chun J."/>
        </authorList>
    </citation>
    <scope>NUCLEOTIDE SEQUENCE [LARGE SCALE GENOMIC DNA]</scope>
    <source>
        <strain evidence="1 2">JC2948</strain>
    </source>
</reference>
<sequence length="1244" mass="139128">MLQPSNLPSWWGFNQTLLESMKQQVHSLLPEDERNLLDKLSLEKGIPVVAFSDLVVRTFAGGAYFPLLKVLESAKPNANHRALAWLAGTGRIKDIVTLNFDSLTERAFREAGEALEVLVRSEDYGVFSARSRASARLHKIHGSVTDTQTLVDTVSQKASGLSAARRSVLEQLFSECHVLLIGFSGADLDFDLDYLPLRHSLASGLGFTWLYRKGSRPPDVGAQITSDPSHFLEANLPDVFRMLGVDETLLVVPERDPGAGNASSLREEIEAWTCGMTVGPWACAALCLRLMHEMMYRDDAARFEALLVEAFDREAATGYFHVSVGAAMRQLSVACLERLDFAGCRAWGERELGFHQALIEPLVKVNRLSPEARTEYLRNTASVFINLANAWHSESDDEEHRREALRMLELARERASELNDAELLALIEMRHAKLASNSLDDKLAHLRAARRHAQPVGASLTVLETLLLEAGALMRVSELDLAQMRLDEARQILVYTVRKSLVWRHAMLSAELSARRGELDRTFEVLKQLIDEPWLDFETRLATGREMLRLLGNKASLRASLLLQIDASFPESLDGNDLTKREGESLASIRSGCKAIAGVTEDFEPWFLIQPRPDQPGEARMRYVLAGAEYTGNVVLVLQALDALCRLFHQRGSIERLTDLAQALRERASRSKNTHYEIGGANFLGIALEYQGRIAEAAQAYERTIADLEQRGEGDSTGAHMLRSNFARVLGHDDAEANRAIALFESSRQAQRRLGDWDNYMTSTVNQARLLCQLQRNDEAIELLTAHIELTDKSSLPNARERLIALIESMRRGERTRDTRLRSASVERSSWNDLLKQHEQDDDTEETAPRMATRAMAAYEDGRRDDALRLNKAAREIYARANDKIGESRCWNNLAEIHAREAQWDEAARAAQRAHDLREAGGDVAGQIKTLSNLMEYLLRGNRPEDAYQSGKRLLALAGPGMRMWEVAKARVCLIDAALKTDRLAEAERMLPDAVEALTAVEHSARGEMLERIGRYRQLLEEIRAAPKRDDARVGAAAMQAIELARQQSQDAATRTLTAALNEATNSIDQATLHGEMGNRLAKTDPQAAQMHYEQSRALYEAAGHSGMAWYARCIAERMRVDQGADPDALLKFADECPVTTVKLNALAAYGGVLLREYEEVEVYSDAAVDAVSRRIEEALSLFDTEPEQLGQTALQLTYIYMMKEDLPAARRTLERARVWLVRANSTYLNDLEVVDRQLREEGV</sequence>
<evidence type="ECO:0000313" key="1">
    <source>
        <dbReference type="EMBL" id="KXU82978.1"/>
    </source>
</evidence>
<dbReference type="Pfam" id="PF13289">
    <property type="entry name" value="SIR2_2"/>
    <property type="match status" value="1"/>
</dbReference>
<comment type="caution">
    <text evidence="1">The sequence shown here is derived from an EMBL/GenBank/DDBJ whole genome shotgun (WGS) entry which is preliminary data.</text>
</comment>
<organism evidence="1 2">
    <name type="scientific">Paraburkholderia monticola</name>
    <dbReference type="NCBI Taxonomy" id="1399968"/>
    <lineage>
        <taxon>Bacteria</taxon>
        <taxon>Pseudomonadati</taxon>
        <taxon>Pseudomonadota</taxon>
        <taxon>Betaproteobacteria</taxon>
        <taxon>Burkholderiales</taxon>
        <taxon>Burkholderiaceae</taxon>
        <taxon>Paraburkholderia</taxon>
    </lineage>
</organism>
<dbReference type="AlphaFoldDB" id="A0A149PD86"/>
<evidence type="ECO:0000313" key="2">
    <source>
        <dbReference type="Proteomes" id="UP000075613"/>
    </source>
</evidence>
<dbReference type="SUPFAM" id="SSF48452">
    <property type="entry name" value="TPR-like"/>
    <property type="match status" value="2"/>
</dbReference>
<name>A0A149PD86_9BURK</name>
<dbReference type="Gene3D" id="1.25.40.10">
    <property type="entry name" value="Tetratricopeptide repeat domain"/>
    <property type="match status" value="2"/>
</dbReference>
<gene>
    <name evidence="1" type="ORF">CI15_28050</name>
</gene>
<proteinExistence type="predicted"/>
<dbReference type="Proteomes" id="UP000075613">
    <property type="component" value="Unassembled WGS sequence"/>
</dbReference>
<protein>
    <submittedName>
        <fullName evidence="1">Uncharacterized protein</fullName>
    </submittedName>
</protein>
<dbReference type="SUPFAM" id="SSF52467">
    <property type="entry name" value="DHS-like NAD/FAD-binding domain"/>
    <property type="match status" value="1"/>
</dbReference>
<dbReference type="InterPro" id="IPR029035">
    <property type="entry name" value="DHS-like_NAD/FAD-binding_dom"/>
</dbReference>
<dbReference type="InterPro" id="IPR011990">
    <property type="entry name" value="TPR-like_helical_dom_sf"/>
</dbReference>
<dbReference type="EMBL" id="LRBG01000038">
    <property type="protein sequence ID" value="KXU82978.1"/>
    <property type="molecule type" value="Genomic_DNA"/>
</dbReference>